<dbReference type="EnsemblMetazoa" id="OVOC8743.1">
    <property type="protein sequence ID" value="OVOC8743.1"/>
    <property type="gene ID" value="WBGene00245552"/>
</dbReference>
<evidence type="ECO:0000313" key="2">
    <source>
        <dbReference type="Proteomes" id="UP000024404"/>
    </source>
</evidence>
<protein>
    <recommendedName>
        <fullName evidence="3">Reverse transcriptase domain-containing protein</fullName>
    </recommendedName>
</protein>
<organism evidence="1 2">
    <name type="scientific">Onchocerca volvulus</name>
    <dbReference type="NCBI Taxonomy" id="6282"/>
    <lineage>
        <taxon>Eukaryota</taxon>
        <taxon>Metazoa</taxon>
        <taxon>Ecdysozoa</taxon>
        <taxon>Nematoda</taxon>
        <taxon>Chromadorea</taxon>
        <taxon>Rhabditida</taxon>
        <taxon>Spirurina</taxon>
        <taxon>Spiruromorpha</taxon>
        <taxon>Filarioidea</taxon>
        <taxon>Onchocercidae</taxon>
        <taxon>Onchocerca</taxon>
    </lineage>
</organism>
<dbReference type="AlphaFoldDB" id="A0A8R1U1B1"/>
<dbReference type="EMBL" id="CMVM020000250">
    <property type="status" value="NOT_ANNOTATED_CDS"/>
    <property type="molecule type" value="Genomic_DNA"/>
</dbReference>
<keyword evidence="2" id="KW-1185">Reference proteome</keyword>
<reference evidence="1" key="2">
    <citation type="submission" date="2022-06" db="UniProtKB">
        <authorList>
            <consortium name="EnsemblMetazoa"/>
        </authorList>
    </citation>
    <scope>IDENTIFICATION</scope>
</reference>
<accession>A0A8R1U1B1</accession>
<sequence>MGDVTRFLWLEDIRKEIIPENIVIYRFKRVPFGIISSPFLLSAVIRYLLNSETSVISGKVARNIHVDNVMLSAENVKEGIKKADEAKDLTIMSCHSIMEDASAKHINYNTSVSSKTSPRFRRRFNTGNRDGGIRKKRRVKGIIFRYVKTADNPANLASRGALTKVLKDSLLWWNGPSWMDSPTKKMDKGRSWRRS</sequence>
<proteinExistence type="predicted"/>
<dbReference type="Proteomes" id="UP000024404">
    <property type="component" value="Unassembled WGS sequence"/>
</dbReference>
<reference evidence="2" key="1">
    <citation type="submission" date="2013-10" db="EMBL/GenBank/DDBJ databases">
        <title>Genome sequencing of Onchocerca volvulus.</title>
        <authorList>
            <person name="Cotton J."/>
            <person name="Tsai J."/>
            <person name="Stanley E."/>
            <person name="Tracey A."/>
            <person name="Holroyd N."/>
            <person name="Lustigman S."/>
            <person name="Berriman M."/>
        </authorList>
    </citation>
    <scope>NUCLEOTIDE SEQUENCE</scope>
</reference>
<name>A0A8R1U1B1_ONCVO</name>
<evidence type="ECO:0008006" key="3">
    <source>
        <dbReference type="Google" id="ProtNLM"/>
    </source>
</evidence>
<evidence type="ECO:0000313" key="1">
    <source>
        <dbReference type="EnsemblMetazoa" id="OVOC8743.1"/>
    </source>
</evidence>